<dbReference type="GO" id="GO:0005634">
    <property type="term" value="C:nucleus"/>
    <property type="evidence" value="ECO:0007669"/>
    <property type="project" value="UniProtKB-UniRule"/>
</dbReference>
<feature type="domain" description="HMG box" evidence="5">
    <location>
        <begin position="92"/>
        <end position="160"/>
    </location>
</feature>
<dbReference type="AlphaFoldDB" id="A0A1Y2ESM6"/>
<evidence type="ECO:0000256" key="1">
    <source>
        <dbReference type="ARBA" id="ARBA00023125"/>
    </source>
</evidence>
<accession>A0A1Y2ESM6</accession>
<dbReference type="InterPro" id="IPR009071">
    <property type="entry name" value="HMG_box_dom"/>
</dbReference>
<keyword evidence="1 3" id="KW-0238">DNA-binding</keyword>
<dbReference type="InterPro" id="IPR036910">
    <property type="entry name" value="HMG_box_dom_sf"/>
</dbReference>
<name>A0A1Y2ESM6_PROLT</name>
<evidence type="ECO:0000256" key="3">
    <source>
        <dbReference type="PROSITE-ProRule" id="PRU00267"/>
    </source>
</evidence>
<keyword evidence="2" id="KW-0804">Transcription</keyword>
<dbReference type="RefSeq" id="XP_040722052.1">
    <property type="nucleotide sequence ID" value="XM_040868146.1"/>
</dbReference>
<dbReference type="STRING" id="56484.A0A1Y2ESM6"/>
<dbReference type="SMART" id="SM00398">
    <property type="entry name" value="HMG"/>
    <property type="match status" value="1"/>
</dbReference>
<dbReference type="Pfam" id="PF00505">
    <property type="entry name" value="HMG_box"/>
    <property type="match status" value="1"/>
</dbReference>
<dbReference type="GeneID" id="63784745"/>
<dbReference type="Gene3D" id="1.10.30.10">
    <property type="entry name" value="High mobility group box domain"/>
    <property type="match status" value="1"/>
</dbReference>
<evidence type="ECO:0000313" key="7">
    <source>
        <dbReference type="Proteomes" id="UP000193685"/>
    </source>
</evidence>
<dbReference type="InterPro" id="IPR050140">
    <property type="entry name" value="SRY-related_HMG-box_TF-like"/>
</dbReference>
<keyword evidence="7" id="KW-1185">Reference proteome</keyword>
<evidence type="ECO:0000256" key="2">
    <source>
        <dbReference type="ARBA" id="ARBA00023163"/>
    </source>
</evidence>
<proteinExistence type="predicted"/>
<dbReference type="GO" id="GO:0030154">
    <property type="term" value="P:cell differentiation"/>
    <property type="evidence" value="ECO:0007669"/>
    <property type="project" value="TreeGrafter"/>
</dbReference>
<evidence type="ECO:0000256" key="4">
    <source>
        <dbReference type="SAM" id="MobiDB-lite"/>
    </source>
</evidence>
<comment type="caution">
    <text evidence="6">The sequence shown here is derived from an EMBL/GenBank/DDBJ whole genome shotgun (WGS) entry which is preliminary data.</text>
</comment>
<dbReference type="SUPFAM" id="SSF47095">
    <property type="entry name" value="HMG-box"/>
    <property type="match status" value="1"/>
</dbReference>
<dbReference type="GO" id="GO:0000978">
    <property type="term" value="F:RNA polymerase II cis-regulatory region sequence-specific DNA binding"/>
    <property type="evidence" value="ECO:0007669"/>
    <property type="project" value="TreeGrafter"/>
</dbReference>
<dbReference type="PANTHER" id="PTHR10270">
    <property type="entry name" value="SOX TRANSCRIPTION FACTOR"/>
    <property type="match status" value="1"/>
</dbReference>
<feature type="DNA-binding region" description="HMG box" evidence="3">
    <location>
        <begin position="92"/>
        <end position="160"/>
    </location>
</feature>
<sequence>MPLGSIEHFSMAEALSMINHSEGWACFIPNGFLPVLVAEEDFAEEVCDGMRRLSSYLVMPTSLEDCRLPSLVVTGITQGLEHPIPAGKPRPPRRPANSFILYRKAKQAELIALYPGISNNEVSRSLGQMWKKEDEQTKQFYQSLAEGLKTQHKALYPDYKYCPKRPKVKNDFQTGTSSPSSCSCTNAGRAASDRQFR</sequence>
<gene>
    <name evidence="6" type="ORF">BCR37DRAFT_352632</name>
</gene>
<feature type="compositionally biased region" description="Low complexity" evidence="4">
    <location>
        <begin position="176"/>
        <end position="185"/>
    </location>
</feature>
<feature type="region of interest" description="Disordered" evidence="4">
    <location>
        <begin position="171"/>
        <end position="197"/>
    </location>
</feature>
<dbReference type="PANTHER" id="PTHR10270:SF161">
    <property type="entry name" value="SEX-DETERMINING REGION Y PROTEIN"/>
    <property type="match status" value="1"/>
</dbReference>
<evidence type="ECO:0000259" key="5">
    <source>
        <dbReference type="PROSITE" id="PS50118"/>
    </source>
</evidence>
<protein>
    <submittedName>
        <fullName evidence="6">High mobility group box domain-containing protein</fullName>
    </submittedName>
</protein>
<keyword evidence="3" id="KW-0539">Nucleus</keyword>
<dbReference type="PROSITE" id="PS50118">
    <property type="entry name" value="HMG_BOX_2"/>
    <property type="match status" value="1"/>
</dbReference>
<dbReference type="Proteomes" id="UP000193685">
    <property type="component" value="Unassembled WGS sequence"/>
</dbReference>
<evidence type="ECO:0000313" key="6">
    <source>
        <dbReference type="EMBL" id="ORY74578.1"/>
    </source>
</evidence>
<dbReference type="OrthoDB" id="6247875at2759"/>
<reference evidence="6 7" key="1">
    <citation type="submission" date="2016-07" db="EMBL/GenBank/DDBJ databases">
        <title>Pervasive Adenine N6-methylation of Active Genes in Fungi.</title>
        <authorList>
            <consortium name="DOE Joint Genome Institute"/>
            <person name="Mondo S.J."/>
            <person name="Dannebaum R.O."/>
            <person name="Kuo R.C."/>
            <person name="Labutti K."/>
            <person name="Haridas S."/>
            <person name="Kuo A."/>
            <person name="Salamov A."/>
            <person name="Ahrendt S.R."/>
            <person name="Lipzen A."/>
            <person name="Sullivan W."/>
            <person name="Andreopoulos W.B."/>
            <person name="Clum A."/>
            <person name="Lindquist E."/>
            <person name="Daum C."/>
            <person name="Ramamoorthy G.K."/>
            <person name="Gryganskyi A."/>
            <person name="Culley D."/>
            <person name="Magnuson J.K."/>
            <person name="James T.Y."/>
            <person name="O'Malley M.A."/>
            <person name="Stajich J.E."/>
            <person name="Spatafora J.W."/>
            <person name="Visel A."/>
            <person name="Grigoriev I.V."/>
        </authorList>
    </citation>
    <scope>NUCLEOTIDE SEQUENCE [LARGE SCALE GENOMIC DNA]</scope>
    <source>
        <strain evidence="6 7">12-1054</strain>
    </source>
</reference>
<dbReference type="GO" id="GO:0001228">
    <property type="term" value="F:DNA-binding transcription activator activity, RNA polymerase II-specific"/>
    <property type="evidence" value="ECO:0007669"/>
    <property type="project" value="TreeGrafter"/>
</dbReference>
<dbReference type="EMBL" id="MCFI01000029">
    <property type="protein sequence ID" value="ORY74578.1"/>
    <property type="molecule type" value="Genomic_DNA"/>
</dbReference>
<dbReference type="OMA" id="SETNPGM"/>
<organism evidence="6 7">
    <name type="scientific">Protomyces lactucae-debilis</name>
    <dbReference type="NCBI Taxonomy" id="2754530"/>
    <lineage>
        <taxon>Eukaryota</taxon>
        <taxon>Fungi</taxon>
        <taxon>Dikarya</taxon>
        <taxon>Ascomycota</taxon>
        <taxon>Taphrinomycotina</taxon>
        <taxon>Taphrinomycetes</taxon>
        <taxon>Taphrinales</taxon>
        <taxon>Protomycetaceae</taxon>
        <taxon>Protomyces</taxon>
    </lineage>
</organism>
<dbReference type="CDD" id="cd01389">
    <property type="entry name" value="HMG-box_ROX1-like"/>
    <property type="match status" value="1"/>
</dbReference>